<dbReference type="STRING" id="1448318.A0A319E183"/>
<dbReference type="VEuPathDB" id="FungiDB:BO78DRAFT_431819"/>
<sequence>MAEHINLYPINRDEEECERLNGQHRMFLKLVKDNILDPSISKDGLKAVADIGAGTGIWLQDVEKLFAKDSIPYLHGFDISNDHFPERSETLELSVHNALDEFPPEHINRYDLVHVRFFIVSIREDQYAQAIKNLLSLIKPGGYLQWEEIDYGKSFRVLEKEEPRLQDAVDIYKGYFESGSFSIHAPDVIEQACNTAGLNLINQSWYNTAMASAEQAADIMSWFLQIYQLVMRTAYRDLGLLDTEENVQAAVKGQVEMLKGSFDKGVVPDVMFCRILYQKP</sequence>
<accession>A0A319E183</accession>
<dbReference type="AlphaFoldDB" id="A0A319E183"/>
<dbReference type="Proteomes" id="UP000248423">
    <property type="component" value="Unassembled WGS sequence"/>
</dbReference>
<evidence type="ECO:0000313" key="2">
    <source>
        <dbReference type="Proteomes" id="UP000248423"/>
    </source>
</evidence>
<dbReference type="PANTHER" id="PTHR43591:SF50">
    <property type="entry name" value="METHYLTRANSFERASE DOMAIN-CONTAINING PROTEIN-RELATED"/>
    <property type="match status" value="1"/>
</dbReference>
<keyword evidence="2" id="KW-1185">Reference proteome</keyword>
<dbReference type="CDD" id="cd02440">
    <property type="entry name" value="AdoMet_MTases"/>
    <property type="match status" value="1"/>
</dbReference>
<dbReference type="SUPFAM" id="SSF53335">
    <property type="entry name" value="S-adenosyl-L-methionine-dependent methyltransferases"/>
    <property type="match status" value="1"/>
</dbReference>
<reference evidence="1 2" key="1">
    <citation type="submission" date="2018-02" db="EMBL/GenBank/DDBJ databases">
        <title>The genomes of Aspergillus section Nigri reveals drivers in fungal speciation.</title>
        <authorList>
            <consortium name="DOE Joint Genome Institute"/>
            <person name="Vesth T.C."/>
            <person name="Nybo J."/>
            <person name="Theobald S."/>
            <person name="Brandl J."/>
            <person name="Frisvad J.C."/>
            <person name="Nielsen K.F."/>
            <person name="Lyhne E.K."/>
            <person name="Kogle M.E."/>
            <person name="Kuo A."/>
            <person name="Riley R."/>
            <person name="Clum A."/>
            <person name="Nolan M."/>
            <person name="Lipzen A."/>
            <person name="Salamov A."/>
            <person name="Henrissat B."/>
            <person name="Wiebenga A."/>
            <person name="De vries R.P."/>
            <person name="Grigoriev I.V."/>
            <person name="Mortensen U.H."/>
            <person name="Andersen M.R."/>
            <person name="Baker S.E."/>
        </authorList>
    </citation>
    <scope>NUCLEOTIDE SEQUENCE [LARGE SCALE GENOMIC DNA]</scope>
    <source>
        <strain evidence="1 2">CBS 121057</strain>
    </source>
</reference>
<name>A0A319E183_ASPSB</name>
<organism evidence="1 2">
    <name type="scientific">Aspergillus sclerotiicarbonarius (strain CBS 121057 / IBT 28362)</name>
    <dbReference type="NCBI Taxonomy" id="1448318"/>
    <lineage>
        <taxon>Eukaryota</taxon>
        <taxon>Fungi</taxon>
        <taxon>Dikarya</taxon>
        <taxon>Ascomycota</taxon>
        <taxon>Pezizomycotina</taxon>
        <taxon>Eurotiomycetes</taxon>
        <taxon>Eurotiomycetidae</taxon>
        <taxon>Eurotiales</taxon>
        <taxon>Aspergillaceae</taxon>
        <taxon>Aspergillus</taxon>
        <taxon>Aspergillus subgen. Circumdati</taxon>
    </lineage>
</organism>
<dbReference type="InterPro" id="IPR029063">
    <property type="entry name" value="SAM-dependent_MTases_sf"/>
</dbReference>
<dbReference type="Pfam" id="PF13489">
    <property type="entry name" value="Methyltransf_23"/>
    <property type="match status" value="1"/>
</dbReference>
<dbReference type="OrthoDB" id="417697at2759"/>
<evidence type="ECO:0000313" key="1">
    <source>
        <dbReference type="EMBL" id="PYI03762.1"/>
    </source>
</evidence>
<dbReference type="Gene3D" id="3.40.50.150">
    <property type="entry name" value="Vaccinia Virus protein VP39"/>
    <property type="match status" value="1"/>
</dbReference>
<proteinExistence type="predicted"/>
<evidence type="ECO:0008006" key="3">
    <source>
        <dbReference type="Google" id="ProtNLM"/>
    </source>
</evidence>
<gene>
    <name evidence="1" type="ORF">BO78DRAFT_431819</name>
</gene>
<protein>
    <recommendedName>
        <fullName evidence="3">S-adenosyl-L-methionine-dependent methyltransferase</fullName>
    </recommendedName>
</protein>
<dbReference type="EMBL" id="KZ826376">
    <property type="protein sequence ID" value="PYI03762.1"/>
    <property type="molecule type" value="Genomic_DNA"/>
</dbReference>
<dbReference type="PANTHER" id="PTHR43591">
    <property type="entry name" value="METHYLTRANSFERASE"/>
    <property type="match status" value="1"/>
</dbReference>